<dbReference type="EMBL" id="VSRR010017651">
    <property type="protein sequence ID" value="MPC60553.1"/>
    <property type="molecule type" value="Genomic_DNA"/>
</dbReference>
<reference evidence="2 3" key="1">
    <citation type="submission" date="2019-05" db="EMBL/GenBank/DDBJ databases">
        <title>Another draft genome of Portunus trituberculatus and its Hox gene families provides insights of decapod evolution.</title>
        <authorList>
            <person name="Jeong J.-H."/>
            <person name="Song I."/>
            <person name="Kim S."/>
            <person name="Choi T."/>
            <person name="Kim D."/>
            <person name="Ryu S."/>
            <person name="Kim W."/>
        </authorList>
    </citation>
    <scope>NUCLEOTIDE SEQUENCE [LARGE SCALE GENOMIC DNA]</scope>
    <source>
        <tissue evidence="2">Muscle</tissue>
    </source>
</reference>
<evidence type="ECO:0000256" key="1">
    <source>
        <dbReference type="SAM" id="MobiDB-lite"/>
    </source>
</evidence>
<comment type="caution">
    <text evidence="2">The sequence shown here is derived from an EMBL/GenBank/DDBJ whole genome shotgun (WGS) entry which is preliminary data.</text>
</comment>
<accession>A0A5B7GSI4</accession>
<protein>
    <submittedName>
        <fullName evidence="2">Uncharacterized protein</fullName>
    </submittedName>
</protein>
<gene>
    <name evidence="2" type="ORF">E2C01_054602</name>
</gene>
<feature type="region of interest" description="Disordered" evidence="1">
    <location>
        <begin position="41"/>
        <end position="72"/>
    </location>
</feature>
<evidence type="ECO:0000313" key="3">
    <source>
        <dbReference type="Proteomes" id="UP000324222"/>
    </source>
</evidence>
<dbReference type="AlphaFoldDB" id="A0A5B7GSI4"/>
<organism evidence="2 3">
    <name type="scientific">Portunus trituberculatus</name>
    <name type="common">Swimming crab</name>
    <name type="synonym">Neptunus trituberculatus</name>
    <dbReference type="NCBI Taxonomy" id="210409"/>
    <lineage>
        <taxon>Eukaryota</taxon>
        <taxon>Metazoa</taxon>
        <taxon>Ecdysozoa</taxon>
        <taxon>Arthropoda</taxon>
        <taxon>Crustacea</taxon>
        <taxon>Multicrustacea</taxon>
        <taxon>Malacostraca</taxon>
        <taxon>Eumalacostraca</taxon>
        <taxon>Eucarida</taxon>
        <taxon>Decapoda</taxon>
        <taxon>Pleocyemata</taxon>
        <taxon>Brachyura</taxon>
        <taxon>Eubrachyura</taxon>
        <taxon>Portunoidea</taxon>
        <taxon>Portunidae</taxon>
        <taxon>Portuninae</taxon>
        <taxon>Portunus</taxon>
    </lineage>
</organism>
<sequence>MNLTTNPTTTTTTITPPCGNEAGWVALCHYRIPRAASFEMIQGRGSGPSLPAARPGQRKQRTVASPYIEDSN</sequence>
<keyword evidence="3" id="KW-1185">Reference proteome</keyword>
<name>A0A5B7GSI4_PORTR</name>
<proteinExistence type="predicted"/>
<dbReference type="Proteomes" id="UP000324222">
    <property type="component" value="Unassembled WGS sequence"/>
</dbReference>
<evidence type="ECO:0000313" key="2">
    <source>
        <dbReference type="EMBL" id="MPC60553.1"/>
    </source>
</evidence>